<dbReference type="OrthoDB" id="2283785at2759"/>
<keyword evidence="3" id="KW-1185">Reference proteome</keyword>
<dbReference type="STRING" id="215243.A0A0D2C1U8"/>
<evidence type="ECO:0000313" key="3">
    <source>
        <dbReference type="Proteomes" id="UP000053342"/>
    </source>
</evidence>
<sequence length="657" mass="71142">MTAARQIISGEMPSFLSSTIPVPSYTARSRSLPTNNTREGRKGSAIANAIGLRKKNEIDIILDGDDEFVHSYSTHDEIQGHVEVKFEKDTQFDELAITFEGQSSTYVEKIATTAPTTGRTTGRHTFLKVQQPIAEYLLPGDSVFQANVTYRIPFTFVVPDRLLPFICSHKVDHEEIRHEHIQLPPSIGDASISGDGHTLMDDLAPDMARICYTVRARVTKANAVGRLLELGNRIECIRIVPARDEAPPLILGDDSHSDHVMRKEKSVRKGLLKFGKTGYLAAETTQPKSLRLPHPRRTRQTEPVASMATINLRFDPCTPDDVPPQLDSITSKLKVYTFFGAAPFKLLPEIRKHDNWSTLHGVYPENIPLSSRNLSTVSWTRHEPCVSNQYRPSCSSSSSSGSSSSFTDSADLSRRPSTYSTSSASSIIPEPSGAYRGDLPFYTASVLVPIALPHATGLSRPKVFVPTFHTCIVSRTYSVELNLGFRSPGANIPASSHVVLKTPIQVSAEGGVPPARLHESDAAIAAEIEAQFGLYEARALRGEIGDVVDGESPRYEEATAAVGAATATTPAMLRSGTRHMSLEDSVSMARLVLEEETSDEVGTGIGVGVVGPRRGGGGGGGGDDSSQRDAPPPEYRAEYSSGNRPGGPRTHSVSPFT</sequence>
<dbReference type="AlphaFoldDB" id="A0A0D2C1U8"/>
<dbReference type="HOGENOM" id="CLU_032323_0_0_1"/>
<dbReference type="PANTHER" id="PTHR31904">
    <property type="entry name" value="BYPASS OF STOP CODON PROTEIN 5-RELATED"/>
    <property type="match status" value="1"/>
</dbReference>
<accession>A0A0D2C1U8</accession>
<dbReference type="PANTHER" id="PTHR31904:SF1">
    <property type="entry name" value="BYPASS OF STOP CODON PROTEIN 5-RELATED"/>
    <property type="match status" value="1"/>
</dbReference>
<dbReference type="InterPro" id="IPR039634">
    <property type="entry name" value="Bul1-like"/>
</dbReference>
<name>A0A0D2C1U8_9EURO</name>
<feature type="compositionally biased region" description="Gly residues" evidence="1">
    <location>
        <begin position="603"/>
        <end position="623"/>
    </location>
</feature>
<dbReference type="InterPro" id="IPR014752">
    <property type="entry name" value="Arrestin-like_C"/>
</dbReference>
<gene>
    <name evidence="2" type="ORF">PV06_04782</name>
</gene>
<dbReference type="Proteomes" id="UP000053342">
    <property type="component" value="Unassembled WGS sequence"/>
</dbReference>
<dbReference type="RefSeq" id="XP_016263923.1">
    <property type="nucleotide sequence ID" value="XM_016405717.1"/>
</dbReference>
<dbReference type="EMBL" id="KN847335">
    <property type="protein sequence ID" value="KIW43707.1"/>
    <property type="molecule type" value="Genomic_DNA"/>
</dbReference>
<feature type="region of interest" description="Disordered" evidence="1">
    <location>
        <begin position="595"/>
        <end position="657"/>
    </location>
</feature>
<organism evidence="2 3">
    <name type="scientific">Exophiala oligosperma</name>
    <dbReference type="NCBI Taxonomy" id="215243"/>
    <lineage>
        <taxon>Eukaryota</taxon>
        <taxon>Fungi</taxon>
        <taxon>Dikarya</taxon>
        <taxon>Ascomycota</taxon>
        <taxon>Pezizomycotina</taxon>
        <taxon>Eurotiomycetes</taxon>
        <taxon>Chaetothyriomycetidae</taxon>
        <taxon>Chaetothyriales</taxon>
        <taxon>Herpotrichiellaceae</taxon>
        <taxon>Exophiala</taxon>
    </lineage>
</organism>
<dbReference type="Gene3D" id="2.60.40.640">
    <property type="match status" value="1"/>
</dbReference>
<evidence type="ECO:0000313" key="2">
    <source>
        <dbReference type="EMBL" id="KIW43707.1"/>
    </source>
</evidence>
<dbReference type="GeneID" id="27356856"/>
<feature type="region of interest" description="Disordered" evidence="1">
    <location>
        <begin position="388"/>
        <end position="426"/>
    </location>
</feature>
<protein>
    <recommendedName>
        <fullName evidence="4">Arrestin-like N-terminal domain-containing protein</fullName>
    </recommendedName>
</protein>
<evidence type="ECO:0008006" key="4">
    <source>
        <dbReference type="Google" id="ProtNLM"/>
    </source>
</evidence>
<reference evidence="2 3" key="1">
    <citation type="submission" date="2015-01" db="EMBL/GenBank/DDBJ databases">
        <title>The Genome Sequence of Exophiala oligosperma CBS72588.</title>
        <authorList>
            <consortium name="The Broad Institute Genomics Platform"/>
            <person name="Cuomo C."/>
            <person name="de Hoog S."/>
            <person name="Gorbushina A."/>
            <person name="Stielow B."/>
            <person name="Teixiera M."/>
            <person name="Abouelleil A."/>
            <person name="Chapman S.B."/>
            <person name="Priest M."/>
            <person name="Young S.K."/>
            <person name="Wortman J."/>
            <person name="Nusbaum C."/>
            <person name="Birren B."/>
        </authorList>
    </citation>
    <scope>NUCLEOTIDE SEQUENCE [LARGE SCALE GENOMIC DNA]</scope>
    <source>
        <strain evidence="2 3">CBS 72588</strain>
    </source>
</reference>
<dbReference type="VEuPathDB" id="FungiDB:PV06_04782"/>
<proteinExistence type="predicted"/>
<evidence type="ECO:0000256" key="1">
    <source>
        <dbReference type="SAM" id="MobiDB-lite"/>
    </source>
</evidence>